<evidence type="ECO:0000256" key="3">
    <source>
        <dbReference type="ARBA" id="ARBA00023125"/>
    </source>
</evidence>
<dbReference type="GO" id="GO:0003677">
    <property type="term" value="F:DNA binding"/>
    <property type="evidence" value="ECO:0007669"/>
    <property type="project" value="UniProtKB-UniRule"/>
</dbReference>
<dbReference type="InterPro" id="IPR010998">
    <property type="entry name" value="Integrase_recombinase_N"/>
</dbReference>
<evidence type="ECO:0000259" key="8">
    <source>
        <dbReference type="PROSITE" id="PS51900"/>
    </source>
</evidence>
<evidence type="ECO:0000256" key="2">
    <source>
        <dbReference type="ARBA" id="ARBA00022908"/>
    </source>
</evidence>
<evidence type="ECO:0000256" key="5">
    <source>
        <dbReference type="PROSITE-ProRule" id="PRU01248"/>
    </source>
</evidence>
<dbReference type="InterPro" id="IPR013762">
    <property type="entry name" value="Integrase-like_cat_sf"/>
</dbReference>
<dbReference type="Pfam" id="PF00589">
    <property type="entry name" value="Phage_integrase"/>
    <property type="match status" value="1"/>
</dbReference>
<feature type="region of interest" description="Disordered" evidence="6">
    <location>
        <begin position="1"/>
        <end position="23"/>
    </location>
</feature>
<name>A0A1P8UBH2_9MICO</name>
<dbReference type="Proteomes" id="UP000187185">
    <property type="component" value="Chromosome"/>
</dbReference>
<reference evidence="9 10" key="1">
    <citation type="submission" date="2016-12" db="EMBL/GenBank/DDBJ databases">
        <title>Complete genome sequence of Microbacterium aurum KACC 15219.</title>
        <authorList>
            <person name="Jung Y."/>
            <person name="Shin J.-H."/>
            <person name="Lee Y.-J."/>
            <person name="Yi H."/>
            <person name="Bahn Y.-S."/>
            <person name="Kim J.F."/>
            <person name="Lee D.-W."/>
        </authorList>
    </citation>
    <scope>NUCLEOTIDE SEQUENCE [LARGE SCALE GENOMIC DNA]</scope>
    <source>
        <strain evidence="9 10">KACC 15219</strain>
    </source>
</reference>
<dbReference type="EMBL" id="CP018762">
    <property type="protein sequence ID" value="APZ35449.1"/>
    <property type="molecule type" value="Genomic_DNA"/>
</dbReference>
<dbReference type="Gene3D" id="1.10.150.130">
    <property type="match status" value="1"/>
</dbReference>
<evidence type="ECO:0000313" key="10">
    <source>
        <dbReference type="Proteomes" id="UP000187185"/>
    </source>
</evidence>
<dbReference type="STRING" id="36805.BOH66_15270"/>
<dbReference type="PROSITE" id="PS51898">
    <property type="entry name" value="TYR_RECOMBINASE"/>
    <property type="match status" value="1"/>
</dbReference>
<evidence type="ECO:0000256" key="1">
    <source>
        <dbReference type="ARBA" id="ARBA00008857"/>
    </source>
</evidence>
<dbReference type="PANTHER" id="PTHR30349:SF64">
    <property type="entry name" value="PROPHAGE INTEGRASE INTD-RELATED"/>
    <property type="match status" value="1"/>
</dbReference>
<organism evidence="9 10">
    <name type="scientific">Microbacterium aurum</name>
    <dbReference type="NCBI Taxonomy" id="36805"/>
    <lineage>
        <taxon>Bacteria</taxon>
        <taxon>Bacillati</taxon>
        <taxon>Actinomycetota</taxon>
        <taxon>Actinomycetes</taxon>
        <taxon>Micrococcales</taxon>
        <taxon>Microbacteriaceae</taxon>
        <taxon>Microbacterium</taxon>
    </lineage>
</organism>
<evidence type="ECO:0000256" key="6">
    <source>
        <dbReference type="SAM" id="MobiDB-lite"/>
    </source>
</evidence>
<dbReference type="Pfam" id="PF14659">
    <property type="entry name" value="Phage_int_SAM_3"/>
    <property type="match status" value="1"/>
</dbReference>
<keyword evidence="2" id="KW-0229">DNA integration</keyword>
<feature type="domain" description="Tyr recombinase" evidence="7">
    <location>
        <begin position="181"/>
        <end position="369"/>
    </location>
</feature>
<keyword evidence="10" id="KW-1185">Reference proteome</keyword>
<gene>
    <name evidence="9" type="ORF">BOH66_15270</name>
</gene>
<dbReference type="PROSITE" id="PS51900">
    <property type="entry name" value="CB"/>
    <property type="match status" value="1"/>
</dbReference>
<feature type="compositionally biased region" description="Basic and acidic residues" evidence="6">
    <location>
        <begin position="7"/>
        <end position="23"/>
    </location>
</feature>
<dbReference type="InterPro" id="IPR050090">
    <property type="entry name" value="Tyrosine_recombinase_XerCD"/>
</dbReference>
<evidence type="ECO:0000256" key="4">
    <source>
        <dbReference type="ARBA" id="ARBA00023172"/>
    </source>
</evidence>
<keyword evidence="4" id="KW-0233">DNA recombination</keyword>
<dbReference type="GO" id="GO:0015074">
    <property type="term" value="P:DNA integration"/>
    <property type="evidence" value="ECO:0007669"/>
    <property type="project" value="UniProtKB-KW"/>
</dbReference>
<evidence type="ECO:0000313" key="9">
    <source>
        <dbReference type="EMBL" id="APZ35449.1"/>
    </source>
</evidence>
<dbReference type="Gene3D" id="1.10.443.10">
    <property type="entry name" value="Intergrase catalytic core"/>
    <property type="match status" value="1"/>
</dbReference>
<protein>
    <recommendedName>
        <fullName evidence="11">Site-specific integrase</fullName>
    </recommendedName>
</protein>
<dbReference type="InterPro" id="IPR002104">
    <property type="entry name" value="Integrase_catalytic"/>
</dbReference>
<feature type="domain" description="Core-binding (CB)" evidence="8">
    <location>
        <begin position="74"/>
        <end position="157"/>
    </location>
</feature>
<dbReference type="GO" id="GO:0006310">
    <property type="term" value="P:DNA recombination"/>
    <property type="evidence" value="ECO:0007669"/>
    <property type="project" value="UniProtKB-KW"/>
</dbReference>
<dbReference type="SUPFAM" id="SSF56349">
    <property type="entry name" value="DNA breaking-rejoining enzymes"/>
    <property type="match status" value="1"/>
</dbReference>
<dbReference type="KEGG" id="maur:BOH66_15270"/>
<dbReference type="PANTHER" id="PTHR30349">
    <property type="entry name" value="PHAGE INTEGRASE-RELATED"/>
    <property type="match status" value="1"/>
</dbReference>
<keyword evidence="3 5" id="KW-0238">DNA-binding</keyword>
<dbReference type="InterPro" id="IPR044068">
    <property type="entry name" value="CB"/>
</dbReference>
<proteinExistence type="inferred from homology"/>
<evidence type="ECO:0000259" key="7">
    <source>
        <dbReference type="PROSITE" id="PS51898"/>
    </source>
</evidence>
<dbReference type="CDD" id="cd01189">
    <property type="entry name" value="INT_ICEBs1_C_like"/>
    <property type="match status" value="1"/>
</dbReference>
<dbReference type="InterPro" id="IPR004107">
    <property type="entry name" value="Integrase_SAM-like_N"/>
</dbReference>
<accession>A0A1P8UBH2</accession>
<sequence>MALVSPEEPRRARIDPKTRRQLPEGVRFRADRGKYQVRVWAVGQNGEWRERSFYVETLAEAKKLRSETLARRFPEGSTTLTDWHAKHWPVIAGSVRPSTARAYERGWRLRVKPWLGHVKLEKLTAGVIEEAMSEWSGNTSTRIDALSVLSRLLDGAVRARIVPLNQARLARRPRVESSSSLRSRALTASEVQLLLASVEDAHYRRYVAGLVYTGMRANEATALRIEDVDLDHRTIHVRRAYSIGADGRGVELTPKSHKERDVPIPTPLVVPLVEAMAGKARGELVFTGPRGGRINASNVRRALDWNTLRKKLRRDDLRLHDLRHTLATLLFDAGASANDVQAILGHSSMQMTERYSRARSDVAKRAAAAIDSLFGGGDSR</sequence>
<comment type="similarity">
    <text evidence="1">Belongs to the 'phage' integrase family.</text>
</comment>
<evidence type="ECO:0008006" key="11">
    <source>
        <dbReference type="Google" id="ProtNLM"/>
    </source>
</evidence>
<dbReference type="AlphaFoldDB" id="A0A1P8UBH2"/>
<dbReference type="InterPro" id="IPR011010">
    <property type="entry name" value="DNA_brk_join_enz"/>
</dbReference>